<dbReference type="InterPro" id="IPR014721">
    <property type="entry name" value="Ribsml_uS5_D2-typ_fold_subgr"/>
</dbReference>
<gene>
    <name evidence="4" type="ORF">Q428_08135</name>
</gene>
<accession>A0A017RUI9</accession>
<proteinExistence type="inferred from homology"/>
<dbReference type="InterPro" id="IPR020568">
    <property type="entry name" value="Ribosomal_Su5_D2-typ_SF"/>
</dbReference>
<dbReference type="EC" id="3.4.21.53" evidence="2"/>
<dbReference type="GO" id="GO:0030163">
    <property type="term" value="P:protein catabolic process"/>
    <property type="evidence" value="ECO:0007669"/>
    <property type="project" value="InterPro"/>
</dbReference>
<dbReference type="OrthoDB" id="9758568at2"/>
<dbReference type="AlphaFoldDB" id="A0A017RUI9"/>
<comment type="catalytic activity">
    <reaction evidence="2">
        <text>Hydrolysis of proteins in presence of ATP.</text>
        <dbReference type="EC" id="3.4.21.53"/>
    </reaction>
</comment>
<dbReference type="GO" id="GO:0005524">
    <property type="term" value="F:ATP binding"/>
    <property type="evidence" value="ECO:0007669"/>
    <property type="project" value="InterPro"/>
</dbReference>
<dbReference type="InterPro" id="IPR027417">
    <property type="entry name" value="P-loop_NTPase"/>
</dbReference>
<dbReference type="PRINTS" id="PR00830">
    <property type="entry name" value="ENDOLAPTASE"/>
</dbReference>
<evidence type="ECO:0000313" key="4">
    <source>
        <dbReference type="EMBL" id="EYE88357.1"/>
    </source>
</evidence>
<dbReference type="Gene3D" id="1.10.8.60">
    <property type="match status" value="1"/>
</dbReference>
<evidence type="ECO:0000259" key="3">
    <source>
        <dbReference type="PROSITE" id="PS51786"/>
    </source>
</evidence>
<dbReference type="Pfam" id="PF20436">
    <property type="entry name" value="LonB_AAA-LID"/>
    <property type="match status" value="1"/>
</dbReference>
<name>A0A017RUI9_9CLOT</name>
<dbReference type="SUPFAM" id="SSF54211">
    <property type="entry name" value="Ribosomal protein S5 domain 2-like"/>
    <property type="match status" value="1"/>
</dbReference>
<keyword evidence="2" id="KW-0378">Hydrolase</keyword>
<dbReference type="EMBL" id="AZQP01000022">
    <property type="protein sequence ID" value="EYE88357.1"/>
    <property type="molecule type" value="Genomic_DNA"/>
</dbReference>
<dbReference type="Gene3D" id="3.30.230.10">
    <property type="match status" value="1"/>
</dbReference>
<protein>
    <recommendedName>
        <fullName evidence="2">endopeptidase La</fullName>
        <ecNumber evidence="2">3.4.21.53</ecNumber>
    </recommendedName>
</protein>
<dbReference type="PANTHER" id="PTHR10046">
    <property type="entry name" value="ATP DEPENDENT LON PROTEASE FAMILY MEMBER"/>
    <property type="match status" value="1"/>
</dbReference>
<evidence type="ECO:0000256" key="1">
    <source>
        <dbReference type="ARBA" id="ARBA00022670"/>
    </source>
</evidence>
<dbReference type="RefSeq" id="WP_051515046.1">
    <property type="nucleotide sequence ID" value="NZ_AZQP01000022.1"/>
</dbReference>
<dbReference type="InterPro" id="IPR046844">
    <property type="entry name" value="Lon-like_helical"/>
</dbReference>
<dbReference type="GO" id="GO:0006508">
    <property type="term" value="P:proteolysis"/>
    <property type="evidence" value="ECO:0007669"/>
    <property type="project" value="UniProtKB-KW"/>
</dbReference>
<dbReference type="GO" id="GO:0004176">
    <property type="term" value="F:ATP-dependent peptidase activity"/>
    <property type="evidence" value="ECO:0007669"/>
    <property type="project" value="UniProtKB-UniRule"/>
</dbReference>
<sequence length="790" mass="90694">MSHIMELKAEDLEIKFDILPNFENTSEIAPFKEMIGQDRAMEAIELGLAIDSYGYNIFVSGKSGTGKKSYIMGKLKEYAAKMNTPEDWCYVYNFKDANKPIALRLNPGTAEEFKNDIEMLVESLFEDVPKYFAGDKYERERSDVIDRYQKELLDSVEVLYDEAKKKGFNVKSTNDGFAFIPLKDDEEMTEKDYNELSSEEKEEINSRVSELKILALEVIRKTKLIKKDMNKKLDDMDKGLAGYVINRKIKKLKDKYSYNSKISEYIDDFKMDLIENIEAFMDYEEPEERYDENFYKRYSVNILINNKELTGAPVVYEDTPEYHKLIGIIEYENKQGTLVTDFTMIQPGSLHRANGGFIVIDVMQLLLSYQGWEALKKCLKCKKIFIENLKNQFDIIPLVALKPEEIPLTVKIVLLGSPELYYLLYEHDDEFKELFKIKADFENDFKNDNNVIMKTLGFVSNYCTENSINHITRDGFIEILKYSLRLAENKNYFTANMDKIVDIINQANCFSKNNGESVIDKRHIKASLIALNKRHSLYRDYMLNMYKEGKYLVNVSGYRIGEINALSVIDYGDFVFGKQNRITAVTYAGKEGVVNIERETNMSGNIHDKGVMILSGYMYENYAQSSPIAFNASICFEQLYGGIDGDSASAAELIALMSSLGDIEIKQSIAVTGSINQRGEIQPVGGINEKVEGFYDICKIYGLDGTHGVIIPYSNRDELIIKDEIIDAVRNGKFHIYTVERIEDCFEILCNPNLMKASKKDIMEIINEKINQKLEKYKGGNPSKKKNRDI</sequence>
<feature type="domain" description="Lon proteolytic" evidence="3">
    <location>
        <begin position="557"/>
        <end position="752"/>
    </location>
</feature>
<dbReference type="STRING" id="1403537.Q428_08135"/>
<keyword evidence="5" id="KW-1185">Reference proteome</keyword>
<organism evidence="4 5">
    <name type="scientific">Fervidicella metallireducens AeB</name>
    <dbReference type="NCBI Taxonomy" id="1403537"/>
    <lineage>
        <taxon>Bacteria</taxon>
        <taxon>Bacillati</taxon>
        <taxon>Bacillota</taxon>
        <taxon>Clostridia</taxon>
        <taxon>Eubacteriales</taxon>
        <taxon>Clostridiaceae</taxon>
        <taxon>Fervidicella</taxon>
    </lineage>
</organism>
<dbReference type="Pfam" id="PF20437">
    <property type="entry name" value="LonC_helical"/>
    <property type="match status" value="1"/>
</dbReference>
<keyword evidence="1 2" id="KW-0645">Protease</keyword>
<comment type="caution">
    <text evidence="4">The sequence shown here is derived from an EMBL/GenBank/DDBJ whole genome shotgun (WGS) entry which is preliminary data.</text>
</comment>
<keyword evidence="2" id="KW-0720">Serine protease</keyword>
<dbReference type="InterPro" id="IPR027065">
    <property type="entry name" value="Lon_Prtase"/>
</dbReference>
<dbReference type="Pfam" id="PF13654">
    <property type="entry name" value="AAA_32"/>
    <property type="match status" value="1"/>
</dbReference>
<dbReference type="InterPro" id="IPR046843">
    <property type="entry name" value="LonB_AAA-LID"/>
</dbReference>
<dbReference type="Gene3D" id="3.40.50.300">
    <property type="entry name" value="P-loop containing nucleotide triphosphate hydrolases"/>
    <property type="match status" value="2"/>
</dbReference>
<evidence type="ECO:0000256" key="2">
    <source>
        <dbReference type="PROSITE-ProRule" id="PRU01122"/>
    </source>
</evidence>
<reference evidence="4 5" key="1">
    <citation type="journal article" date="2014" name="Genome Announc.">
        <title>Draft Genome Sequence of Fervidicella metallireducens Strain AeBT, an Iron-Reducing Thermoanaerobe from the Great Artesian Basin.</title>
        <authorList>
            <person name="Patel B.K."/>
        </authorList>
    </citation>
    <scope>NUCLEOTIDE SEQUENCE [LARGE SCALE GENOMIC DNA]</scope>
    <source>
        <strain evidence="4 5">AeB</strain>
    </source>
</reference>
<dbReference type="SUPFAM" id="SSF52540">
    <property type="entry name" value="P-loop containing nucleoside triphosphate hydrolases"/>
    <property type="match status" value="1"/>
</dbReference>
<feature type="active site" evidence="2">
    <location>
        <position position="647"/>
    </location>
</feature>
<dbReference type="InterPro" id="IPR008269">
    <property type="entry name" value="Lon_proteolytic"/>
</dbReference>
<comment type="similarity">
    <text evidence="2">Belongs to the peptidase S16 family.</text>
</comment>
<feature type="active site" evidence="2">
    <location>
        <position position="690"/>
    </location>
</feature>
<dbReference type="GO" id="GO:0004252">
    <property type="term" value="F:serine-type endopeptidase activity"/>
    <property type="evidence" value="ECO:0007669"/>
    <property type="project" value="UniProtKB-UniRule"/>
</dbReference>
<dbReference type="Pfam" id="PF05362">
    <property type="entry name" value="Lon_C"/>
    <property type="match status" value="1"/>
</dbReference>
<dbReference type="InterPro" id="IPR041699">
    <property type="entry name" value="AAA_32"/>
</dbReference>
<evidence type="ECO:0000313" key="5">
    <source>
        <dbReference type="Proteomes" id="UP000019681"/>
    </source>
</evidence>
<dbReference type="PROSITE" id="PS51786">
    <property type="entry name" value="LON_PROTEOLYTIC"/>
    <property type="match status" value="1"/>
</dbReference>
<dbReference type="Proteomes" id="UP000019681">
    <property type="component" value="Unassembled WGS sequence"/>
</dbReference>